<comment type="caution">
    <text evidence="2">The sequence shown here is derived from an EMBL/GenBank/DDBJ whole genome shotgun (WGS) entry which is preliminary data.</text>
</comment>
<name>A0A2I1HIT6_9GLOM</name>
<proteinExistence type="predicted"/>
<evidence type="ECO:0000313" key="3">
    <source>
        <dbReference type="Proteomes" id="UP000234323"/>
    </source>
</evidence>
<protein>
    <submittedName>
        <fullName evidence="2">Uncharacterized protein</fullName>
    </submittedName>
</protein>
<accession>A0A2I1HIT6</accession>
<organism evidence="2 3">
    <name type="scientific">Rhizophagus irregularis</name>
    <dbReference type="NCBI Taxonomy" id="588596"/>
    <lineage>
        <taxon>Eukaryota</taxon>
        <taxon>Fungi</taxon>
        <taxon>Fungi incertae sedis</taxon>
        <taxon>Mucoromycota</taxon>
        <taxon>Glomeromycotina</taxon>
        <taxon>Glomeromycetes</taxon>
        <taxon>Glomerales</taxon>
        <taxon>Glomeraceae</taxon>
        <taxon>Rhizophagus</taxon>
    </lineage>
</organism>
<dbReference type="EMBL" id="LLXI01003176">
    <property type="protein sequence ID" value="PKY58776.1"/>
    <property type="molecule type" value="Genomic_DNA"/>
</dbReference>
<dbReference type="AlphaFoldDB" id="A0A2I1HIT6"/>
<gene>
    <name evidence="2" type="ORF">RhiirA4_480969</name>
</gene>
<reference evidence="2 3" key="1">
    <citation type="submission" date="2015-10" db="EMBL/GenBank/DDBJ databases">
        <title>Genome analyses suggest a sexual origin of heterokaryosis in a supposedly ancient asexual fungus.</title>
        <authorList>
            <person name="Ropars J."/>
            <person name="Sedzielewska K."/>
            <person name="Noel J."/>
            <person name="Charron P."/>
            <person name="Farinelli L."/>
            <person name="Marton T."/>
            <person name="Kruger M."/>
            <person name="Pelin A."/>
            <person name="Brachmann A."/>
            <person name="Corradi N."/>
        </authorList>
    </citation>
    <scope>NUCLEOTIDE SEQUENCE [LARGE SCALE GENOMIC DNA]</scope>
    <source>
        <strain evidence="2 3">A4</strain>
    </source>
</reference>
<evidence type="ECO:0000256" key="1">
    <source>
        <dbReference type="SAM" id="MobiDB-lite"/>
    </source>
</evidence>
<dbReference type="Proteomes" id="UP000234323">
    <property type="component" value="Unassembled WGS sequence"/>
</dbReference>
<evidence type="ECO:0000313" key="2">
    <source>
        <dbReference type="EMBL" id="PKY58776.1"/>
    </source>
</evidence>
<sequence length="71" mass="8022">MHLTIIKWLSGVVEKEPPISEEKLIPVIEEEPAKNQDDLVDKILDCYIVSDESDQAESVSDKEPIPETDDD</sequence>
<feature type="region of interest" description="Disordered" evidence="1">
    <location>
        <begin position="51"/>
        <end position="71"/>
    </location>
</feature>
<keyword evidence="3" id="KW-1185">Reference proteome</keyword>